<evidence type="ECO:0000259" key="2">
    <source>
        <dbReference type="Pfam" id="PF09851"/>
    </source>
</evidence>
<dbReference type="EMBL" id="JANJOU010000003">
    <property type="protein sequence ID" value="MCR0981479.1"/>
    <property type="molecule type" value="Genomic_DNA"/>
</dbReference>
<dbReference type="RefSeq" id="WP_257715155.1">
    <property type="nucleotide sequence ID" value="NZ_JANJOU010000003.1"/>
</dbReference>
<protein>
    <submittedName>
        <fullName evidence="3">SHOCT domain-containing protein</fullName>
    </submittedName>
</protein>
<evidence type="ECO:0000313" key="3">
    <source>
        <dbReference type="EMBL" id="MCR0981479.1"/>
    </source>
</evidence>
<dbReference type="Proteomes" id="UP001524642">
    <property type="component" value="Unassembled WGS sequence"/>
</dbReference>
<keyword evidence="4" id="KW-1185">Reference proteome</keyword>
<feature type="region of interest" description="Disordered" evidence="1">
    <location>
        <begin position="179"/>
        <end position="199"/>
    </location>
</feature>
<sequence>MQDITPEARDRLQEIAARHGVSTDAATTLLRALAAGGGTMAQFSHPELGGMGQWSRGGMVMVGDMFNNALAARVDALCTELSALFGGDGPWRAGSTSSSWWPADLGSPAWSGAQNDMRYAYFPAIHRLAVQVGGQVTLYDTQGHRVGGVSQQQGGSQVLSLSSDRGTIRLEDLQRVEAAAGAPKAPASPPSDTPAAPAQAGDPLALIERLAELHGKGILSDEEFAAKKAELLRRI</sequence>
<reference evidence="3 4" key="1">
    <citation type="submission" date="2022-06" db="EMBL/GenBank/DDBJ databases">
        <title>Roseomonas CN29.</title>
        <authorList>
            <person name="Cheng Y."/>
            <person name="He X."/>
        </authorList>
    </citation>
    <scope>NUCLEOTIDE SEQUENCE [LARGE SCALE GENOMIC DNA]</scope>
    <source>
        <strain evidence="3 4">CN29</strain>
    </source>
</reference>
<feature type="domain" description="SHOCT" evidence="2">
    <location>
        <begin position="207"/>
        <end position="232"/>
    </location>
</feature>
<name>A0ABT1X073_9PROT</name>
<accession>A0ABT1X073</accession>
<dbReference type="Pfam" id="PF09851">
    <property type="entry name" value="SHOCT"/>
    <property type="match status" value="1"/>
</dbReference>
<gene>
    <name evidence="3" type="ORF">NRP21_05405</name>
</gene>
<evidence type="ECO:0000256" key="1">
    <source>
        <dbReference type="SAM" id="MobiDB-lite"/>
    </source>
</evidence>
<evidence type="ECO:0000313" key="4">
    <source>
        <dbReference type="Proteomes" id="UP001524642"/>
    </source>
</evidence>
<proteinExistence type="predicted"/>
<comment type="caution">
    <text evidence="3">The sequence shown here is derived from an EMBL/GenBank/DDBJ whole genome shotgun (WGS) entry which is preliminary data.</text>
</comment>
<dbReference type="InterPro" id="IPR018649">
    <property type="entry name" value="SHOCT"/>
</dbReference>
<organism evidence="3 4">
    <name type="scientific">Roseomonas populi</name>
    <dbReference type="NCBI Taxonomy" id="3121582"/>
    <lineage>
        <taxon>Bacteria</taxon>
        <taxon>Pseudomonadati</taxon>
        <taxon>Pseudomonadota</taxon>
        <taxon>Alphaproteobacteria</taxon>
        <taxon>Acetobacterales</taxon>
        <taxon>Roseomonadaceae</taxon>
        <taxon>Roseomonas</taxon>
    </lineage>
</organism>